<feature type="non-terminal residue" evidence="2">
    <location>
        <position position="244"/>
    </location>
</feature>
<feature type="domain" description="MacB-like periplasmic core" evidence="1">
    <location>
        <begin position="2"/>
        <end position="221"/>
    </location>
</feature>
<gene>
    <name evidence="2" type="ORF">METZ01_LOCUS369631</name>
</gene>
<proteinExistence type="predicted"/>
<evidence type="ECO:0000313" key="2">
    <source>
        <dbReference type="EMBL" id="SVD16777.1"/>
    </source>
</evidence>
<protein>
    <recommendedName>
        <fullName evidence="1">MacB-like periplasmic core domain-containing protein</fullName>
    </recommendedName>
</protein>
<organism evidence="2">
    <name type="scientific">marine metagenome</name>
    <dbReference type="NCBI Taxonomy" id="408172"/>
    <lineage>
        <taxon>unclassified sequences</taxon>
        <taxon>metagenomes</taxon>
        <taxon>ecological metagenomes</taxon>
    </lineage>
</organism>
<evidence type="ECO:0000259" key="1">
    <source>
        <dbReference type="Pfam" id="PF12704"/>
    </source>
</evidence>
<dbReference type="PANTHER" id="PTHR30572:SF4">
    <property type="entry name" value="ABC TRANSPORTER PERMEASE YTRF"/>
    <property type="match status" value="1"/>
</dbReference>
<dbReference type="GO" id="GO:0022857">
    <property type="term" value="F:transmembrane transporter activity"/>
    <property type="evidence" value="ECO:0007669"/>
    <property type="project" value="TreeGrafter"/>
</dbReference>
<dbReference type="Pfam" id="PF12704">
    <property type="entry name" value="MacB_PCD"/>
    <property type="match status" value="1"/>
</dbReference>
<dbReference type="EMBL" id="UINC01133695">
    <property type="protein sequence ID" value="SVD16777.1"/>
    <property type="molecule type" value="Genomic_DNA"/>
</dbReference>
<dbReference type="GO" id="GO:0005886">
    <property type="term" value="C:plasma membrane"/>
    <property type="evidence" value="ECO:0007669"/>
    <property type="project" value="TreeGrafter"/>
</dbReference>
<dbReference type="AlphaFoldDB" id="A0A382T5K7"/>
<accession>A0A382T5K7</accession>
<dbReference type="InterPro" id="IPR025857">
    <property type="entry name" value="MacB_PCD"/>
</dbReference>
<name>A0A382T5K7_9ZZZZ</name>
<dbReference type="PANTHER" id="PTHR30572">
    <property type="entry name" value="MEMBRANE COMPONENT OF TRANSPORTER-RELATED"/>
    <property type="match status" value="1"/>
</dbReference>
<sequence length="244" mass="27234">MTLGVMVGIASLTVIVAIGDGIKIKVLNRIANMGFGPESFSVIAGAGRMFFTSSKNTVSMTLEDAEDLLALPTVRLVVPRQRKRMQIINKKEFTSTRVYGVTPDWQLARGWHLTDGVFLSDSDLDRRKRVVVLGATPVRKLFKGQEDPIGKMVRLQNQFYEVIGLLEEKGLTESGYDPDDRALIPLTTSMSRLTHETHLHSIKVVTLDPSQVPETMETVRQVLRRNHNLSVLAADDFRFITPEG</sequence>
<dbReference type="InterPro" id="IPR050250">
    <property type="entry name" value="Macrolide_Exporter_MacB"/>
</dbReference>
<reference evidence="2" key="1">
    <citation type="submission" date="2018-05" db="EMBL/GenBank/DDBJ databases">
        <authorList>
            <person name="Lanie J.A."/>
            <person name="Ng W.-L."/>
            <person name="Kazmierczak K.M."/>
            <person name="Andrzejewski T.M."/>
            <person name="Davidsen T.M."/>
            <person name="Wayne K.J."/>
            <person name="Tettelin H."/>
            <person name="Glass J.I."/>
            <person name="Rusch D."/>
            <person name="Podicherti R."/>
            <person name="Tsui H.-C.T."/>
            <person name="Winkler M.E."/>
        </authorList>
    </citation>
    <scope>NUCLEOTIDE SEQUENCE</scope>
</reference>